<dbReference type="InterPro" id="IPR029058">
    <property type="entry name" value="AB_hydrolase_fold"/>
</dbReference>
<feature type="domain" description="AB hydrolase-1" evidence="2">
    <location>
        <begin position="33"/>
        <end position="139"/>
    </location>
</feature>
<dbReference type="SUPFAM" id="SSF53474">
    <property type="entry name" value="alpha/beta-Hydrolases"/>
    <property type="match status" value="1"/>
</dbReference>
<accession>A0ABT0L7P5</accession>
<sequence>MIIKHLVKIMLMCCLYTVTASAKTEINTAETKYPIILVHGLFGFNDIWGIDYFYNIPQALKENGAMVFIASVSPSNQTEIRGEQLRTFVQAVMALTGADKVNLIGHSHGAPTARYVASVSPEWVASVTSVGGVNWGSGLADFIRRKITPHSNKEWLIAKGLNSLAYLIAGISGNQGLPINSIAMADSLTTEGSILFNQTYPEGIPSQYCGETDMIADNGVYYFSWSGTSVITNYLDAIDYTLALTSLVFDEENDGLVSKCSSHLGKVIKDDYKMNHLDEINQSFGLVSWWETNPVNIYRQHANYLKSLGL</sequence>
<proteinExistence type="predicted"/>
<feature type="chain" id="PRO_5045877718" evidence="1">
    <location>
        <begin position="23"/>
        <end position="310"/>
    </location>
</feature>
<dbReference type="RefSeq" id="WP_248938995.1">
    <property type="nucleotide sequence ID" value="NZ_JAKIKS010000010.1"/>
</dbReference>
<dbReference type="InterPro" id="IPR000073">
    <property type="entry name" value="AB_hydrolase_1"/>
</dbReference>
<name>A0ABT0L7P5_9GAMM</name>
<evidence type="ECO:0000256" key="1">
    <source>
        <dbReference type="SAM" id="SignalP"/>
    </source>
</evidence>
<feature type="signal peptide" evidence="1">
    <location>
        <begin position="1"/>
        <end position="22"/>
    </location>
</feature>
<reference evidence="3 4" key="1">
    <citation type="submission" date="2022-01" db="EMBL/GenBank/DDBJ databases">
        <title>Whole genome-based taxonomy of the Shewanellaceae.</title>
        <authorList>
            <person name="Martin-Rodriguez A.J."/>
        </authorList>
    </citation>
    <scope>NUCLEOTIDE SEQUENCE [LARGE SCALE GENOMIC DNA]</scope>
    <source>
        <strain evidence="3 4">DSM 17177</strain>
    </source>
</reference>
<dbReference type="Pfam" id="PF00561">
    <property type="entry name" value="Abhydrolase_1"/>
    <property type="match status" value="1"/>
</dbReference>
<comment type="caution">
    <text evidence="3">The sequence shown here is derived from an EMBL/GenBank/DDBJ whole genome shotgun (WGS) entry which is preliminary data.</text>
</comment>
<keyword evidence="1" id="KW-0732">Signal</keyword>
<evidence type="ECO:0000313" key="3">
    <source>
        <dbReference type="EMBL" id="MCL1123709.1"/>
    </source>
</evidence>
<evidence type="ECO:0000313" key="4">
    <source>
        <dbReference type="Proteomes" id="UP001203423"/>
    </source>
</evidence>
<dbReference type="Gene3D" id="3.40.50.1820">
    <property type="entry name" value="alpha/beta hydrolase"/>
    <property type="match status" value="1"/>
</dbReference>
<gene>
    <name evidence="3" type="ORF">L2764_04205</name>
</gene>
<dbReference type="Proteomes" id="UP001203423">
    <property type="component" value="Unassembled WGS sequence"/>
</dbReference>
<organism evidence="3 4">
    <name type="scientific">Shewanella surugensis</name>
    <dbReference type="NCBI Taxonomy" id="212020"/>
    <lineage>
        <taxon>Bacteria</taxon>
        <taxon>Pseudomonadati</taxon>
        <taxon>Pseudomonadota</taxon>
        <taxon>Gammaproteobacteria</taxon>
        <taxon>Alteromonadales</taxon>
        <taxon>Shewanellaceae</taxon>
        <taxon>Shewanella</taxon>
    </lineage>
</organism>
<dbReference type="EMBL" id="JAKIKS010000010">
    <property type="protein sequence ID" value="MCL1123709.1"/>
    <property type="molecule type" value="Genomic_DNA"/>
</dbReference>
<evidence type="ECO:0000259" key="2">
    <source>
        <dbReference type="Pfam" id="PF00561"/>
    </source>
</evidence>
<keyword evidence="4" id="KW-1185">Reference proteome</keyword>
<protein>
    <submittedName>
        <fullName evidence="3">Triacylglycerol lipase</fullName>
    </submittedName>
</protein>